<dbReference type="InterPro" id="IPR003347">
    <property type="entry name" value="JmjC_dom"/>
</dbReference>
<gene>
    <name evidence="4" type="ORF">L1049_003631</name>
</gene>
<dbReference type="SUPFAM" id="SSF51197">
    <property type="entry name" value="Clavaminate synthase-like"/>
    <property type="match status" value="1"/>
</dbReference>
<dbReference type="AlphaFoldDB" id="A0AAP0RMT4"/>
<feature type="transmembrane region" description="Helical" evidence="2">
    <location>
        <begin position="370"/>
        <end position="394"/>
    </location>
</feature>
<evidence type="ECO:0000259" key="3">
    <source>
        <dbReference type="PROSITE" id="PS51184"/>
    </source>
</evidence>
<dbReference type="PANTHER" id="PTHR12461">
    <property type="entry name" value="HYPOXIA-INDUCIBLE FACTOR 1 ALPHA INHIBITOR-RELATED"/>
    <property type="match status" value="1"/>
</dbReference>
<dbReference type="PANTHER" id="PTHR12461:SF102">
    <property type="entry name" value="LYSINE-SPECIFIC DEMETHYLASE JMJ31"/>
    <property type="match status" value="1"/>
</dbReference>
<keyword evidence="2" id="KW-1133">Transmembrane helix</keyword>
<evidence type="ECO:0000313" key="5">
    <source>
        <dbReference type="Proteomes" id="UP001415857"/>
    </source>
</evidence>
<evidence type="ECO:0000256" key="1">
    <source>
        <dbReference type="ARBA" id="ARBA00006801"/>
    </source>
</evidence>
<sequence length="408" mass="46625">MLSRSAPVFYGDLRSHERVPLPFSAFIGFCKQNFQSTDEGHGVCFKSEREGVTGSDAEQGGLLHGDAPQQIYLAQIPIMNIENEGRVQLETLREEIQMPAFLETKELASINLWMNNARARSSTHYDPYHNLLCIVSGCKQVVLWPPSASPMLYPMPIYGEASNHSSVALENPDFSIHPRAEHLMEYSQKVVLHAGDALFIPEGWFHQVDSDDLTIAVNFWWRSNVMSSMSEHMDAYYLRRILRRLTDKEMNEVLRKTPVGVRNMKKQTWELPNKGEAEDHDRDLDQKCGRGNLKGNKLNQSFTFHELEPLALQALHELVSLVHDRVNVVNQSKPLQSTSRNDSTVSVKGPYQKIVAANLFHLEDDPVAKILWILEPLTLQNVFLAMVVSFYSLLKLYTFNRWLKFLLT</sequence>
<dbReference type="CDD" id="cd02208">
    <property type="entry name" value="cupin_RmlC-like"/>
    <property type="match status" value="1"/>
</dbReference>
<name>A0AAP0RMT4_LIQFO</name>
<dbReference type="SMART" id="SM00558">
    <property type="entry name" value="JmjC"/>
    <property type="match status" value="1"/>
</dbReference>
<comment type="similarity">
    <text evidence="1">Belongs to the JARID1 histone demethylase family.</text>
</comment>
<keyword evidence="5" id="KW-1185">Reference proteome</keyword>
<dbReference type="Gene3D" id="2.60.120.650">
    <property type="entry name" value="Cupin"/>
    <property type="match status" value="1"/>
</dbReference>
<keyword evidence="2" id="KW-0812">Transmembrane</keyword>
<dbReference type="Proteomes" id="UP001415857">
    <property type="component" value="Unassembled WGS sequence"/>
</dbReference>
<reference evidence="4 5" key="1">
    <citation type="journal article" date="2024" name="Plant J.">
        <title>Genome sequences and population genomics reveal climatic adaptation and genomic divergence between two closely related sweetgum species.</title>
        <authorList>
            <person name="Xu W.Q."/>
            <person name="Ren C.Q."/>
            <person name="Zhang X.Y."/>
            <person name="Comes H.P."/>
            <person name="Liu X.H."/>
            <person name="Li Y.G."/>
            <person name="Kettle C.J."/>
            <person name="Jalonen R."/>
            <person name="Gaisberger H."/>
            <person name="Ma Y.Z."/>
            <person name="Qiu Y.X."/>
        </authorList>
    </citation>
    <scope>NUCLEOTIDE SEQUENCE [LARGE SCALE GENOMIC DNA]</scope>
    <source>
        <strain evidence="4">Hangzhou</strain>
    </source>
</reference>
<dbReference type="Pfam" id="PF13621">
    <property type="entry name" value="Cupin_8"/>
    <property type="match status" value="1"/>
</dbReference>
<organism evidence="4 5">
    <name type="scientific">Liquidambar formosana</name>
    <name type="common">Formosan gum</name>
    <dbReference type="NCBI Taxonomy" id="63359"/>
    <lineage>
        <taxon>Eukaryota</taxon>
        <taxon>Viridiplantae</taxon>
        <taxon>Streptophyta</taxon>
        <taxon>Embryophyta</taxon>
        <taxon>Tracheophyta</taxon>
        <taxon>Spermatophyta</taxon>
        <taxon>Magnoliopsida</taxon>
        <taxon>eudicotyledons</taxon>
        <taxon>Gunneridae</taxon>
        <taxon>Pentapetalae</taxon>
        <taxon>Saxifragales</taxon>
        <taxon>Altingiaceae</taxon>
        <taxon>Liquidambar</taxon>
    </lineage>
</organism>
<accession>A0AAP0RMT4</accession>
<dbReference type="PROSITE" id="PS51184">
    <property type="entry name" value="JMJC"/>
    <property type="match status" value="1"/>
</dbReference>
<proteinExistence type="inferred from homology"/>
<protein>
    <recommendedName>
        <fullName evidence="3">JmjC domain-containing protein</fullName>
    </recommendedName>
</protein>
<dbReference type="InterPro" id="IPR041667">
    <property type="entry name" value="Cupin_8"/>
</dbReference>
<feature type="domain" description="JmjC" evidence="3">
    <location>
        <begin position="65"/>
        <end position="236"/>
    </location>
</feature>
<evidence type="ECO:0000256" key="2">
    <source>
        <dbReference type="SAM" id="Phobius"/>
    </source>
</evidence>
<keyword evidence="2" id="KW-0472">Membrane</keyword>
<comment type="caution">
    <text evidence="4">The sequence shown here is derived from an EMBL/GenBank/DDBJ whole genome shotgun (WGS) entry which is preliminary data.</text>
</comment>
<dbReference type="EMBL" id="JBBPBK010000007">
    <property type="protein sequence ID" value="KAK9280743.1"/>
    <property type="molecule type" value="Genomic_DNA"/>
</dbReference>
<evidence type="ECO:0000313" key="4">
    <source>
        <dbReference type="EMBL" id="KAK9280743.1"/>
    </source>
</evidence>